<organism evidence="1">
    <name type="scientific">bioreactor metagenome</name>
    <dbReference type="NCBI Taxonomy" id="1076179"/>
    <lineage>
        <taxon>unclassified sequences</taxon>
        <taxon>metagenomes</taxon>
        <taxon>ecological metagenomes</taxon>
    </lineage>
</organism>
<dbReference type="InterPro" id="IPR005077">
    <property type="entry name" value="Peptidase_C11"/>
</dbReference>
<dbReference type="Pfam" id="PF03415">
    <property type="entry name" value="Peptidase_C11"/>
    <property type="match status" value="1"/>
</dbReference>
<evidence type="ECO:0008006" key="2">
    <source>
        <dbReference type="Google" id="ProtNLM"/>
    </source>
</evidence>
<proteinExistence type="predicted"/>
<sequence length="713" mass="76711">MTGSDSGSSSGSLLDTLLGSTGVTSGQISAVDGTDKVYSPHEPDTTVAAGAREKFTDVESAQTVTLMVYMCGTDLESKSGMATADLEEMASAVLNDNIRIIVETGGTSYWQNSVIKSGTNQRIRVKQGGLQMLDKNVGKKSMVDPDTLSDFIQYCKSEFPADRYMLVLWDHGGGSLTGYGYDELFPNGSMSLDEIDTALKNGGCRFDMIGFDACLMATMETALVTSQYGDYLIASEATEPGTGWYYTNWLSELANDPSIATLDVGKTILDDYIQMSSSSSQNTLSMVDLAELSQTAPAAFSAFSSSTKELIANDGYSDVASARSGARDFSAGSTKLNQIDLIHFAENLNTTEANALAEVLRASVKYNRNSTNISHANGLSIYFPYQSMSNVSTALKTYNAIGLDKSYSECIKSFASVAAGGQVASGSSESALGTLLGDNTGSLLGTLLGSDTTSSDTASGSSDTVTQLLELFLANRSVVTGDKDSSWVDETLVRDSAAAYQASNAGFADLMLTYKGDTPTLVLTEDQWSAVVTLEMNVYIDDGEGYIDLGLDNVADYDEDNDLIMSYDGTWLSLNKQIVAYYMVSEDQVGEDYTILGRVPAMLNGERVNILLQFTSAEPYGVVLGAQTDYTATTETIMKGLVEIKEGDTIDFLCDYYNYDGTYSDTYYLGEQMTATGSWEIGNATLGDAAWQMCYRITDLYGGQYWTPTVKNY</sequence>
<dbReference type="AlphaFoldDB" id="A0A644Y0J5"/>
<dbReference type="EMBL" id="VSSQ01003718">
    <property type="protein sequence ID" value="MPM22026.1"/>
    <property type="molecule type" value="Genomic_DNA"/>
</dbReference>
<reference evidence="1" key="1">
    <citation type="submission" date="2019-08" db="EMBL/GenBank/DDBJ databases">
        <authorList>
            <person name="Kucharzyk K."/>
            <person name="Murdoch R.W."/>
            <person name="Higgins S."/>
            <person name="Loffler F."/>
        </authorList>
    </citation>
    <scope>NUCLEOTIDE SEQUENCE</scope>
</reference>
<dbReference type="PANTHER" id="PTHR37835:SF1">
    <property type="entry name" value="ALPHA-CLOSTRIPAIN"/>
    <property type="match status" value="1"/>
</dbReference>
<dbReference type="Gene3D" id="3.40.50.11970">
    <property type="match status" value="1"/>
</dbReference>
<name>A0A644Y0J5_9ZZZZ</name>
<dbReference type="PANTHER" id="PTHR37835">
    <property type="entry name" value="ALPHA-CLOSTRIPAIN"/>
    <property type="match status" value="1"/>
</dbReference>
<accession>A0A644Y0J5</accession>
<evidence type="ECO:0000313" key="1">
    <source>
        <dbReference type="EMBL" id="MPM22026.1"/>
    </source>
</evidence>
<protein>
    <recommendedName>
        <fullName evidence="2">Clostripain</fullName>
    </recommendedName>
</protein>
<comment type="caution">
    <text evidence="1">The sequence shown here is derived from an EMBL/GenBank/DDBJ whole genome shotgun (WGS) entry which is preliminary data.</text>
</comment>
<gene>
    <name evidence="1" type="ORF">SDC9_68476</name>
</gene>